<protein>
    <submittedName>
        <fullName evidence="2">Uncharacterized protein</fullName>
    </submittedName>
</protein>
<keyword evidence="3" id="KW-1185">Reference proteome</keyword>
<keyword evidence="1" id="KW-0812">Transmembrane</keyword>
<dbReference type="EMBL" id="LFRF01000009">
    <property type="protein sequence ID" value="KND91406.1"/>
    <property type="molecule type" value="Genomic_DNA"/>
</dbReference>
<reference evidence="2 3" key="1">
    <citation type="journal article" date="2015" name="BMC Genomics">
        <title>The genome of the truffle-parasite Tolypocladium ophioglossoides and the evolution of antifungal peptaibiotics.</title>
        <authorList>
            <person name="Quandt C.A."/>
            <person name="Bushley K.E."/>
            <person name="Spatafora J.W."/>
        </authorList>
    </citation>
    <scope>NUCLEOTIDE SEQUENCE [LARGE SCALE GENOMIC DNA]</scope>
    <source>
        <strain evidence="2 3">CBS 100239</strain>
    </source>
</reference>
<evidence type="ECO:0000313" key="3">
    <source>
        <dbReference type="Proteomes" id="UP000036947"/>
    </source>
</evidence>
<name>A0A0L0NBH1_TOLOC</name>
<accession>A0A0L0NBH1</accession>
<proteinExistence type="predicted"/>
<dbReference type="AlphaFoldDB" id="A0A0L0NBH1"/>
<comment type="caution">
    <text evidence="2">The sequence shown here is derived from an EMBL/GenBank/DDBJ whole genome shotgun (WGS) entry which is preliminary data.</text>
</comment>
<evidence type="ECO:0000256" key="1">
    <source>
        <dbReference type="SAM" id="Phobius"/>
    </source>
</evidence>
<evidence type="ECO:0000313" key="2">
    <source>
        <dbReference type="EMBL" id="KND91406.1"/>
    </source>
</evidence>
<sequence length="169" mass="18995">MPSSRARWIPPSAVHTGHVKGTWSFPSATETGNDTSSQSVFGLARAREFLRLPTRRRLRLLTCYSDGTMWFETTVGTAGDVTRHRCTLRASLDGYIWASATFSGGSQHEGAGRHEHMAFCGYVMDTQHALHCERVRPTKRWAGMNALATGVAIIVLYRVWMNINRHHHK</sequence>
<keyword evidence="1" id="KW-1133">Transmembrane helix</keyword>
<feature type="transmembrane region" description="Helical" evidence="1">
    <location>
        <begin position="141"/>
        <end position="160"/>
    </location>
</feature>
<dbReference type="Proteomes" id="UP000036947">
    <property type="component" value="Unassembled WGS sequence"/>
</dbReference>
<keyword evidence="1" id="KW-0472">Membrane</keyword>
<organism evidence="2 3">
    <name type="scientific">Tolypocladium ophioglossoides (strain CBS 100239)</name>
    <name type="common">Snaketongue truffleclub</name>
    <name type="synonym">Elaphocordyceps ophioglossoides</name>
    <dbReference type="NCBI Taxonomy" id="1163406"/>
    <lineage>
        <taxon>Eukaryota</taxon>
        <taxon>Fungi</taxon>
        <taxon>Dikarya</taxon>
        <taxon>Ascomycota</taxon>
        <taxon>Pezizomycotina</taxon>
        <taxon>Sordariomycetes</taxon>
        <taxon>Hypocreomycetidae</taxon>
        <taxon>Hypocreales</taxon>
        <taxon>Ophiocordycipitaceae</taxon>
        <taxon>Tolypocladium</taxon>
    </lineage>
</organism>
<gene>
    <name evidence="2" type="ORF">TOPH_03997</name>
</gene>